<dbReference type="GO" id="GO:0000976">
    <property type="term" value="F:transcription cis-regulatory region binding"/>
    <property type="evidence" value="ECO:0007669"/>
    <property type="project" value="TreeGrafter"/>
</dbReference>
<dbReference type="InterPro" id="IPR009057">
    <property type="entry name" value="Homeodomain-like_sf"/>
</dbReference>
<evidence type="ECO:0000259" key="5">
    <source>
        <dbReference type="PROSITE" id="PS50977"/>
    </source>
</evidence>
<dbReference type="SUPFAM" id="SSF46689">
    <property type="entry name" value="Homeodomain-like"/>
    <property type="match status" value="1"/>
</dbReference>
<comment type="caution">
    <text evidence="6">The sequence shown here is derived from an EMBL/GenBank/DDBJ whole genome shotgun (WGS) entry which is preliminary data.</text>
</comment>
<dbReference type="GO" id="GO:0003700">
    <property type="term" value="F:DNA-binding transcription factor activity"/>
    <property type="evidence" value="ECO:0007669"/>
    <property type="project" value="TreeGrafter"/>
</dbReference>
<dbReference type="InterPro" id="IPR001647">
    <property type="entry name" value="HTH_TetR"/>
</dbReference>
<keyword evidence="7" id="KW-1185">Reference proteome</keyword>
<dbReference type="PRINTS" id="PR00455">
    <property type="entry name" value="HTHTETR"/>
</dbReference>
<gene>
    <name evidence="6" type="ORF">GGR43_001715</name>
</gene>
<proteinExistence type="predicted"/>
<organism evidence="6 7">
    <name type="scientific">Sphingobium jiangsuense</name>
    <dbReference type="NCBI Taxonomy" id="870476"/>
    <lineage>
        <taxon>Bacteria</taxon>
        <taxon>Pseudomonadati</taxon>
        <taxon>Pseudomonadota</taxon>
        <taxon>Alphaproteobacteria</taxon>
        <taxon>Sphingomonadales</taxon>
        <taxon>Sphingomonadaceae</taxon>
        <taxon>Sphingobium</taxon>
    </lineage>
</organism>
<keyword evidence="1" id="KW-0805">Transcription regulation</keyword>
<dbReference type="Pfam" id="PF00440">
    <property type="entry name" value="TetR_N"/>
    <property type="match status" value="1"/>
</dbReference>
<evidence type="ECO:0000256" key="4">
    <source>
        <dbReference type="PROSITE-ProRule" id="PRU00335"/>
    </source>
</evidence>
<keyword evidence="3" id="KW-0804">Transcription</keyword>
<dbReference type="Gene3D" id="1.10.357.10">
    <property type="entry name" value="Tetracycline Repressor, domain 2"/>
    <property type="match status" value="1"/>
</dbReference>
<dbReference type="PANTHER" id="PTHR30055">
    <property type="entry name" value="HTH-TYPE TRANSCRIPTIONAL REGULATOR RUTR"/>
    <property type="match status" value="1"/>
</dbReference>
<name>A0A7W6BFG8_9SPHN</name>
<dbReference type="PANTHER" id="PTHR30055:SF234">
    <property type="entry name" value="HTH-TYPE TRANSCRIPTIONAL REGULATOR BETI"/>
    <property type="match status" value="1"/>
</dbReference>
<protein>
    <submittedName>
        <fullName evidence="6">AcrR family transcriptional regulator</fullName>
    </submittedName>
</protein>
<dbReference type="InterPro" id="IPR050109">
    <property type="entry name" value="HTH-type_TetR-like_transc_reg"/>
</dbReference>
<accession>A0A7W6BFG8</accession>
<evidence type="ECO:0000256" key="3">
    <source>
        <dbReference type="ARBA" id="ARBA00023163"/>
    </source>
</evidence>
<dbReference type="RefSeq" id="WP_188071559.1">
    <property type="nucleotide sequence ID" value="NZ_BSPS01000004.1"/>
</dbReference>
<dbReference type="PROSITE" id="PS50977">
    <property type="entry name" value="HTH_TETR_2"/>
    <property type="match status" value="1"/>
</dbReference>
<evidence type="ECO:0000313" key="7">
    <source>
        <dbReference type="Proteomes" id="UP000571950"/>
    </source>
</evidence>
<evidence type="ECO:0000256" key="2">
    <source>
        <dbReference type="ARBA" id="ARBA00023125"/>
    </source>
</evidence>
<keyword evidence="2 4" id="KW-0238">DNA-binding</keyword>
<dbReference type="Proteomes" id="UP000571950">
    <property type="component" value="Unassembled WGS sequence"/>
</dbReference>
<feature type="DNA-binding region" description="H-T-H motif" evidence="4">
    <location>
        <begin position="40"/>
        <end position="59"/>
    </location>
</feature>
<evidence type="ECO:0000313" key="6">
    <source>
        <dbReference type="EMBL" id="MBB3926000.1"/>
    </source>
</evidence>
<evidence type="ECO:0000256" key="1">
    <source>
        <dbReference type="ARBA" id="ARBA00023015"/>
    </source>
</evidence>
<feature type="domain" description="HTH tetR-type" evidence="5">
    <location>
        <begin position="17"/>
        <end position="77"/>
    </location>
</feature>
<dbReference type="AlphaFoldDB" id="A0A7W6BFG8"/>
<sequence>MAKTRKDMTSAGPAADADSRQAILEAAARIMATKGFSGTSISMICKAAGCPASSLYWHFTSKENLFAEVVHWKAGYFFKQFHQGQDADGISESTIDQIAEQVGRSLQDDPLFLRFLLLLGLERKDMPDEVRKVIIEVRNSARLWWQAILEKQFANRGPTVARLVAEEYAEFGRSLIDGAFFAWDFGDGPDLRKVFRQLMVLLAALNEKIGREEAARPEDRT</sequence>
<dbReference type="EMBL" id="JACIDT010000005">
    <property type="protein sequence ID" value="MBB3926000.1"/>
    <property type="molecule type" value="Genomic_DNA"/>
</dbReference>
<reference evidence="6 7" key="1">
    <citation type="submission" date="2020-08" db="EMBL/GenBank/DDBJ databases">
        <title>Genomic Encyclopedia of Type Strains, Phase IV (KMG-IV): sequencing the most valuable type-strain genomes for metagenomic binning, comparative biology and taxonomic classification.</title>
        <authorList>
            <person name="Goeker M."/>
        </authorList>
    </citation>
    <scope>NUCLEOTIDE SEQUENCE [LARGE SCALE GENOMIC DNA]</scope>
    <source>
        <strain evidence="6 7">DSM 26189</strain>
    </source>
</reference>